<dbReference type="Pfam" id="PF01420">
    <property type="entry name" value="Methylase_S"/>
    <property type="match status" value="1"/>
</dbReference>
<dbReference type="SUPFAM" id="SSF116734">
    <property type="entry name" value="DNA methylase specificity domain"/>
    <property type="match status" value="1"/>
</dbReference>
<evidence type="ECO:0000256" key="3">
    <source>
        <dbReference type="ARBA" id="ARBA00023125"/>
    </source>
</evidence>
<dbReference type="PANTHER" id="PTHR43140">
    <property type="entry name" value="TYPE-1 RESTRICTION ENZYME ECOKI SPECIFICITY PROTEIN"/>
    <property type="match status" value="1"/>
</dbReference>
<feature type="domain" description="Type I restriction modification DNA specificity" evidence="4">
    <location>
        <begin position="13"/>
        <end position="192"/>
    </location>
</feature>
<name>A0A7Z8YQK8_9FLAO</name>
<dbReference type="InterPro" id="IPR051212">
    <property type="entry name" value="Type-I_RE_S_subunit"/>
</dbReference>
<dbReference type="Gene3D" id="3.90.220.20">
    <property type="entry name" value="DNA methylase specificity domains"/>
    <property type="match status" value="1"/>
</dbReference>
<keyword evidence="2" id="KW-0680">Restriction system</keyword>
<evidence type="ECO:0000259" key="4">
    <source>
        <dbReference type="Pfam" id="PF01420"/>
    </source>
</evidence>
<dbReference type="GO" id="GO:0009307">
    <property type="term" value="P:DNA restriction-modification system"/>
    <property type="evidence" value="ECO:0007669"/>
    <property type="project" value="UniProtKB-KW"/>
</dbReference>
<evidence type="ECO:0000313" key="5">
    <source>
        <dbReference type="EMBL" id="VDH05118.1"/>
    </source>
</evidence>
<accession>A0A7Z8YQK8</accession>
<organism evidence="5 6">
    <name type="scientific">Bergeyella zoohelcum</name>
    <dbReference type="NCBI Taxonomy" id="1015"/>
    <lineage>
        <taxon>Bacteria</taxon>
        <taxon>Pseudomonadati</taxon>
        <taxon>Bacteroidota</taxon>
        <taxon>Flavobacteriia</taxon>
        <taxon>Flavobacteriales</taxon>
        <taxon>Weeksellaceae</taxon>
        <taxon>Bergeyella</taxon>
    </lineage>
</organism>
<dbReference type="AlphaFoldDB" id="A0A7Z8YQK8"/>
<comment type="caution">
    <text evidence="5">The sequence shown here is derived from an EMBL/GenBank/DDBJ whole genome shotgun (WGS) entry which is preliminary data.</text>
</comment>
<evidence type="ECO:0000313" key="6">
    <source>
        <dbReference type="Proteomes" id="UP000270205"/>
    </source>
</evidence>
<dbReference type="Proteomes" id="UP000270205">
    <property type="component" value="Unassembled WGS sequence"/>
</dbReference>
<dbReference type="PANTHER" id="PTHR43140:SF1">
    <property type="entry name" value="TYPE I RESTRICTION ENZYME ECOKI SPECIFICITY SUBUNIT"/>
    <property type="match status" value="1"/>
</dbReference>
<comment type="similarity">
    <text evidence="1">Belongs to the type-I restriction system S methylase family.</text>
</comment>
<reference evidence="5 6" key="1">
    <citation type="submission" date="2018-11" db="EMBL/GenBank/DDBJ databases">
        <authorList>
            <consortium name="Pathogen Informatics"/>
        </authorList>
    </citation>
    <scope>NUCLEOTIDE SEQUENCE [LARGE SCALE GENOMIC DNA]</scope>
    <source>
        <strain evidence="5 6">NCTC12929</strain>
    </source>
</reference>
<dbReference type="GO" id="GO:0003677">
    <property type="term" value="F:DNA binding"/>
    <property type="evidence" value="ECO:0007669"/>
    <property type="project" value="UniProtKB-KW"/>
</dbReference>
<keyword evidence="3" id="KW-0238">DNA-binding</keyword>
<dbReference type="EMBL" id="UYIV01000001">
    <property type="protein sequence ID" value="VDH05118.1"/>
    <property type="molecule type" value="Genomic_DNA"/>
</dbReference>
<gene>
    <name evidence="5" type="ORF">NCTC12929_01774</name>
</gene>
<evidence type="ECO:0000256" key="2">
    <source>
        <dbReference type="ARBA" id="ARBA00022747"/>
    </source>
</evidence>
<sequence length="213" mass="24700">MNYIENLLQGQKVEWKTLGELGEFYGGLTGKNKNDFSEGNAKYVTYVNVFKNPALNFDINDFVKINKSENQNKIQYGDILFTGSSETPDECGMSSVVNKKVEEDIYLNSFCFGFRLNEPSEFDPDFLKHIFRSFELRKQIGLTANGVTRFNVSKKRMEKVKIPIPPLSVQKEIANILDKFNELEKELDKELELRKKQYKYYRNNLLSFNEIGG</sequence>
<dbReference type="InterPro" id="IPR000055">
    <property type="entry name" value="Restrct_endonuc_typeI_TRD"/>
</dbReference>
<proteinExistence type="inferred from homology"/>
<dbReference type="InterPro" id="IPR044946">
    <property type="entry name" value="Restrct_endonuc_typeI_TRD_sf"/>
</dbReference>
<protein>
    <submittedName>
        <fullName evidence="5">Type I restriction modification DNA specificity domain-containing protein</fullName>
    </submittedName>
</protein>
<dbReference type="RefSeq" id="WP_181871993.1">
    <property type="nucleotide sequence ID" value="NZ_UYIV01000001.1"/>
</dbReference>
<evidence type="ECO:0000256" key="1">
    <source>
        <dbReference type="ARBA" id="ARBA00010923"/>
    </source>
</evidence>
<dbReference type="REBASE" id="423574">
    <property type="entry name" value="S1.Cin12929ORF1771P"/>
</dbReference>